<dbReference type="Proteomes" id="UP000198836">
    <property type="component" value="Unassembled WGS sequence"/>
</dbReference>
<evidence type="ECO:0000313" key="3">
    <source>
        <dbReference type="Proteomes" id="UP000198836"/>
    </source>
</evidence>
<evidence type="ECO:0008006" key="4">
    <source>
        <dbReference type="Google" id="ProtNLM"/>
    </source>
</evidence>
<evidence type="ECO:0000313" key="2">
    <source>
        <dbReference type="EMBL" id="SFA53254.1"/>
    </source>
</evidence>
<feature type="chain" id="PRO_5011663777" description="DUF4468 domain-containing protein" evidence="1">
    <location>
        <begin position="18"/>
        <end position="187"/>
    </location>
</feature>
<keyword evidence="1" id="KW-0732">Signal</keyword>
<organism evidence="2 3">
    <name type="scientific">Pedobacter suwonensis</name>
    <dbReference type="NCBI Taxonomy" id="332999"/>
    <lineage>
        <taxon>Bacteria</taxon>
        <taxon>Pseudomonadati</taxon>
        <taxon>Bacteroidota</taxon>
        <taxon>Sphingobacteriia</taxon>
        <taxon>Sphingobacteriales</taxon>
        <taxon>Sphingobacteriaceae</taxon>
        <taxon>Pedobacter</taxon>
    </lineage>
</organism>
<dbReference type="RefSeq" id="WP_090985056.1">
    <property type="nucleotide sequence ID" value="NZ_FOJM01000012.1"/>
</dbReference>
<keyword evidence="3" id="KW-1185">Reference proteome</keyword>
<sequence>MKNLLTLVLLLPIIVSAQKVVFPTDSVTNLVSYSFTAQVPETAQNILFNRAKNWFDQENKSGQLLSVQEREEAGLLSSKKNLIRKYSYNTTDTIPIAYQIEFTVRLIAQNNIYKIILTDYSTKTTILDITSVAPIEEVFSLNRQKKTRSTLPNKDEQETLRIRNDLAKFVDESSKDCISKLKTAMAQ</sequence>
<evidence type="ECO:0000256" key="1">
    <source>
        <dbReference type="SAM" id="SignalP"/>
    </source>
</evidence>
<dbReference type="Gene3D" id="3.30.530.80">
    <property type="match status" value="1"/>
</dbReference>
<accession>A0A1I0TNF8</accession>
<name>A0A1I0TNF8_9SPHI</name>
<dbReference type="EMBL" id="FOJM01000012">
    <property type="protein sequence ID" value="SFA53254.1"/>
    <property type="molecule type" value="Genomic_DNA"/>
</dbReference>
<proteinExistence type="predicted"/>
<gene>
    <name evidence="2" type="ORF">SAMN04488511_1127</name>
</gene>
<feature type="signal peptide" evidence="1">
    <location>
        <begin position="1"/>
        <end position="17"/>
    </location>
</feature>
<dbReference type="AlphaFoldDB" id="A0A1I0TNF8"/>
<reference evidence="3" key="1">
    <citation type="submission" date="2016-10" db="EMBL/GenBank/DDBJ databases">
        <authorList>
            <person name="Varghese N."/>
            <person name="Submissions S."/>
        </authorList>
    </citation>
    <scope>NUCLEOTIDE SEQUENCE [LARGE SCALE GENOMIC DNA]</scope>
    <source>
        <strain evidence="3">DSM 18130</strain>
    </source>
</reference>
<protein>
    <recommendedName>
        <fullName evidence="4">DUF4468 domain-containing protein</fullName>
    </recommendedName>
</protein>
<dbReference type="STRING" id="332999.SAMN04488511_1127"/>